<sequence>MLGRLHGRRNQPVGELRAVLCGGLPASLRRLVLVRGAPSNPAELEIELDGGRFSHVSVGTGDDMFCLQDLAVLARVLLGCPAMGPMLPRLSIRFLEVTAHDTVVRAEYVKIADGASEDAVQLFVELLPLIGLARVDIEFYSDARESLGTLTLNIQGPARQSAGGRGPSTSSRPEGARTLAHSGQESGSGQCSPLPSPMDLFGAALDCMVADRGPSSSSQQAADGSVEGAAVVGAPGRGDEMEWDVLLLQGPFIAALLSSSEEEDLAHWLRSLGDEAAAAAPGNDWGGKAVLAYQAVLRAECVLVECSSRGAAAAVAAAARLAEGAAAAAGRLEVAFVNTETKGMIRRLGYTEALCAALKSVMTSLWEGSAHGGGGCTQHERLQCLLALHQHAFWLPAKRLLHEAAPALPDTSDMSA</sequence>
<dbReference type="EMBL" id="PGGS01000018">
    <property type="protein sequence ID" value="PNH11961.1"/>
    <property type="molecule type" value="Genomic_DNA"/>
</dbReference>
<evidence type="ECO:0000256" key="1">
    <source>
        <dbReference type="SAM" id="MobiDB-lite"/>
    </source>
</evidence>
<feature type="compositionally biased region" description="Polar residues" evidence="1">
    <location>
        <begin position="181"/>
        <end position="193"/>
    </location>
</feature>
<feature type="region of interest" description="Disordered" evidence="1">
    <location>
        <begin position="154"/>
        <end position="193"/>
    </location>
</feature>
<protein>
    <submittedName>
        <fullName evidence="2">Uncharacterized protein</fullName>
    </submittedName>
</protein>
<gene>
    <name evidence="2" type="ORF">TSOC_001145</name>
</gene>
<reference evidence="2 3" key="1">
    <citation type="journal article" date="2017" name="Mol. Biol. Evol.">
        <title>The 4-celled Tetrabaena socialis nuclear genome reveals the essential components for genetic control of cell number at the origin of multicellularity in the volvocine lineage.</title>
        <authorList>
            <person name="Featherston J."/>
            <person name="Arakaki Y."/>
            <person name="Hanschen E.R."/>
            <person name="Ferris P.J."/>
            <person name="Michod R.E."/>
            <person name="Olson B.J.S.C."/>
            <person name="Nozaki H."/>
            <person name="Durand P.M."/>
        </authorList>
    </citation>
    <scope>NUCLEOTIDE SEQUENCE [LARGE SCALE GENOMIC DNA]</scope>
    <source>
        <strain evidence="2 3">NIES-571</strain>
    </source>
</reference>
<comment type="caution">
    <text evidence="2">The sequence shown here is derived from an EMBL/GenBank/DDBJ whole genome shotgun (WGS) entry which is preliminary data.</text>
</comment>
<dbReference type="AlphaFoldDB" id="A0A2J8AHH4"/>
<organism evidence="2 3">
    <name type="scientific">Tetrabaena socialis</name>
    <dbReference type="NCBI Taxonomy" id="47790"/>
    <lineage>
        <taxon>Eukaryota</taxon>
        <taxon>Viridiplantae</taxon>
        <taxon>Chlorophyta</taxon>
        <taxon>core chlorophytes</taxon>
        <taxon>Chlorophyceae</taxon>
        <taxon>CS clade</taxon>
        <taxon>Chlamydomonadales</taxon>
        <taxon>Tetrabaenaceae</taxon>
        <taxon>Tetrabaena</taxon>
    </lineage>
</organism>
<name>A0A2J8AHH4_9CHLO</name>
<accession>A0A2J8AHH4</accession>
<evidence type="ECO:0000313" key="3">
    <source>
        <dbReference type="Proteomes" id="UP000236333"/>
    </source>
</evidence>
<keyword evidence="3" id="KW-1185">Reference proteome</keyword>
<proteinExistence type="predicted"/>
<evidence type="ECO:0000313" key="2">
    <source>
        <dbReference type="EMBL" id="PNH11961.1"/>
    </source>
</evidence>
<dbReference type="Proteomes" id="UP000236333">
    <property type="component" value="Unassembled WGS sequence"/>
</dbReference>